<sequence>MNPVSTAPPVTTLPATGRPSTSWVHPEATRATATSRTSRADARRIGPLCSLSTPKGSVTALPGRTVDTPVRLRLASVIVNNLYD</sequence>
<accession>A0ABP3D386</accession>
<name>A0ABP3D386_9PSEU</name>
<proteinExistence type="predicted"/>
<comment type="caution">
    <text evidence="2">The sequence shown here is derived from an EMBL/GenBank/DDBJ whole genome shotgun (WGS) entry which is preliminary data.</text>
</comment>
<keyword evidence="3" id="KW-1185">Reference proteome</keyword>
<evidence type="ECO:0000313" key="3">
    <source>
        <dbReference type="Proteomes" id="UP001500416"/>
    </source>
</evidence>
<dbReference type="Proteomes" id="UP001500416">
    <property type="component" value="Unassembled WGS sequence"/>
</dbReference>
<evidence type="ECO:0000313" key="2">
    <source>
        <dbReference type="EMBL" id="GAA0220390.1"/>
    </source>
</evidence>
<reference evidence="3" key="1">
    <citation type="journal article" date="2019" name="Int. J. Syst. Evol. Microbiol.">
        <title>The Global Catalogue of Microorganisms (GCM) 10K type strain sequencing project: providing services to taxonomists for standard genome sequencing and annotation.</title>
        <authorList>
            <consortium name="The Broad Institute Genomics Platform"/>
            <consortium name="The Broad Institute Genome Sequencing Center for Infectious Disease"/>
            <person name="Wu L."/>
            <person name="Ma J."/>
        </authorList>
    </citation>
    <scope>NUCLEOTIDE SEQUENCE [LARGE SCALE GENOMIC DNA]</scope>
    <source>
        <strain evidence="3">JCM 3380</strain>
    </source>
</reference>
<protein>
    <submittedName>
        <fullName evidence="2">Uncharacterized protein</fullName>
    </submittedName>
</protein>
<dbReference type="EMBL" id="BAAABU010000003">
    <property type="protein sequence ID" value="GAA0220390.1"/>
    <property type="molecule type" value="Genomic_DNA"/>
</dbReference>
<feature type="region of interest" description="Disordered" evidence="1">
    <location>
        <begin position="1"/>
        <end position="48"/>
    </location>
</feature>
<gene>
    <name evidence="2" type="ORF">GCM10010492_18030</name>
</gene>
<organism evidence="2 3">
    <name type="scientific">Saccharothrix mutabilis subsp. mutabilis</name>
    <dbReference type="NCBI Taxonomy" id="66855"/>
    <lineage>
        <taxon>Bacteria</taxon>
        <taxon>Bacillati</taxon>
        <taxon>Actinomycetota</taxon>
        <taxon>Actinomycetes</taxon>
        <taxon>Pseudonocardiales</taxon>
        <taxon>Pseudonocardiaceae</taxon>
        <taxon>Saccharothrix</taxon>
    </lineage>
</organism>
<evidence type="ECO:0000256" key="1">
    <source>
        <dbReference type="SAM" id="MobiDB-lite"/>
    </source>
</evidence>